<name>A0AA39NTT0_9AGAR</name>
<comment type="caution">
    <text evidence="1">The sequence shown here is derived from an EMBL/GenBank/DDBJ whole genome shotgun (WGS) entry which is preliminary data.</text>
</comment>
<dbReference type="Pfam" id="PF18758">
    <property type="entry name" value="KDZ"/>
    <property type="match status" value="1"/>
</dbReference>
<dbReference type="PANTHER" id="PTHR33096">
    <property type="entry name" value="CXC2 DOMAIN-CONTAINING PROTEIN"/>
    <property type="match status" value="1"/>
</dbReference>
<proteinExistence type="predicted"/>
<organism evidence="1 2">
    <name type="scientific">Armillaria novae-zelandiae</name>
    <dbReference type="NCBI Taxonomy" id="153914"/>
    <lineage>
        <taxon>Eukaryota</taxon>
        <taxon>Fungi</taxon>
        <taxon>Dikarya</taxon>
        <taxon>Basidiomycota</taxon>
        <taxon>Agaricomycotina</taxon>
        <taxon>Agaricomycetes</taxon>
        <taxon>Agaricomycetidae</taxon>
        <taxon>Agaricales</taxon>
        <taxon>Marasmiineae</taxon>
        <taxon>Physalacriaceae</taxon>
        <taxon>Armillaria</taxon>
    </lineage>
</organism>
<reference evidence="1" key="1">
    <citation type="submission" date="2023-06" db="EMBL/GenBank/DDBJ databases">
        <authorList>
            <consortium name="Lawrence Berkeley National Laboratory"/>
            <person name="Ahrendt S."/>
            <person name="Sahu N."/>
            <person name="Indic B."/>
            <person name="Wong-Bajracharya J."/>
            <person name="Merenyi Z."/>
            <person name="Ke H.-M."/>
            <person name="Monk M."/>
            <person name="Kocsube S."/>
            <person name="Drula E."/>
            <person name="Lipzen A."/>
            <person name="Balint B."/>
            <person name="Henrissat B."/>
            <person name="Andreopoulos B."/>
            <person name="Martin F.M."/>
            <person name="Harder C.B."/>
            <person name="Rigling D."/>
            <person name="Ford K.L."/>
            <person name="Foster G.D."/>
            <person name="Pangilinan J."/>
            <person name="Papanicolaou A."/>
            <person name="Barry K."/>
            <person name="LaButti K."/>
            <person name="Viragh M."/>
            <person name="Koriabine M."/>
            <person name="Yan M."/>
            <person name="Riley R."/>
            <person name="Champramary S."/>
            <person name="Plett K.L."/>
            <person name="Tsai I.J."/>
            <person name="Slot J."/>
            <person name="Sipos G."/>
            <person name="Plett J."/>
            <person name="Nagy L.G."/>
            <person name="Grigoriev I.V."/>
        </authorList>
    </citation>
    <scope>NUCLEOTIDE SEQUENCE</scope>
    <source>
        <strain evidence="1">ICMP 16352</strain>
    </source>
</reference>
<protein>
    <submittedName>
        <fullName evidence="1">Uncharacterized protein</fullName>
    </submittedName>
</protein>
<keyword evidence="2" id="KW-1185">Reference proteome</keyword>
<dbReference type="InterPro" id="IPR040521">
    <property type="entry name" value="KDZ"/>
</dbReference>
<dbReference type="Proteomes" id="UP001175227">
    <property type="component" value="Unassembled WGS sequence"/>
</dbReference>
<evidence type="ECO:0000313" key="1">
    <source>
        <dbReference type="EMBL" id="KAK0471454.1"/>
    </source>
</evidence>
<sequence>MPEQCAKVEVQKIHLVPMTDPQPDHLDNGNDSNWQDISDVFMLDAVLCGDKAMDISHEGGEYELANNLRDKLVNVGEICANVAIAPNSGLMLSIQSWSLWRMRTWSGSWSVMRIEEHICLVKPHCRMAMSGLLTYFDDTVYLSLIYLPRLSFTMVSFPVLPSDQMSVQGFMQTLICYDVYIAILDRVEHQIMKALGHEDVDWHLKNCCSACTFVLEGEEELEFSMFGAMDGNNSMKCVPCSKLVESLDGGRVSIEREDSWDGGRSYILSRSTVDLWSKESIGEVDAPPADKVTPCEECWKNMSDDRTLKMWNIFDETGFFLSLCRHGSVLVSADMVRSGEQAKYPLAVVSKLLEVFGEQLRLGYDIGCKFGGTVNWSPLGELARHKKLCVLLQHLGTYLTGLGLEDLETLERFFSKSNTLAGHIDCFESFEHLSSFLCNNYQQGLEIIETYPALHKSMCELGVNNEKEFDLWLKEEEVYLLVHYYDLEMKVAASQRVTFVTTTPRDQIRDDTRKMETARRRLLEKRSQELECLQDLEQSLNISPEERWTVGCAKWVENEQWVAMRMYHQRLDHLESLVVSRIFELTKMNMSHTDPRFTGDISVGSVAGVWEGFGLDIPEDVSMDAEDYHNDDAMATDGADHEIVDLGNNSQSNGGDNKDEEITIDEEVEAIMLISGDNAQE</sequence>
<gene>
    <name evidence="1" type="ORF">IW261DRAFT_1571959</name>
</gene>
<dbReference type="AlphaFoldDB" id="A0AA39NTT0"/>
<dbReference type="PANTHER" id="PTHR33096:SF1">
    <property type="entry name" value="CXC1-LIKE CYSTEINE CLUSTER ASSOCIATED WITH KDZ TRANSPOSASES DOMAIN-CONTAINING PROTEIN"/>
    <property type="match status" value="1"/>
</dbReference>
<accession>A0AA39NTT0</accession>
<dbReference type="EMBL" id="JAUEPR010000050">
    <property type="protein sequence ID" value="KAK0471454.1"/>
    <property type="molecule type" value="Genomic_DNA"/>
</dbReference>
<evidence type="ECO:0000313" key="2">
    <source>
        <dbReference type="Proteomes" id="UP001175227"/>
    </source>
</evidence>